<dbReference type="InterPro" id="IPR029058">
    <property type="entry name" value="AB_hydrolase_fold"/>
</dbReference>
<dbReference type="Gene3D" id="3.40.50.1820">
    <property type="entry name" value="alpha/beta hydrolase"/>
    <property type="match status" value="1"/>
</dbReference>
<reference evidence="1" key="1">
    <citation type="submission" date="2023-03" db="EMBL/GenBank/DDBJ databases">
        <title>Chitinimonas shenzhenensis gen. nov., sp. nov., a novel member of family Burkholderiaceae isolated from activated sludge collected in Shen Zhen, China.</title>
        <authorList>
            <person name="Wang X."/>
        </authorList>
    </citation>
    <scope>NUCLEOTIDE SEQUENCE</scope>
    <source>
        <strain evidence="1">DQS-5</strain>
    </source>
</reference>
<protein>
    <recommendedName>
        <fullName evidence="3">Alpha/beta hydrolase</fullName>
    </recommendedName>
</protein>
<evidence type="ECO:0000313" key="2">
    <source>
        <dbReference type="Proteomes" id="UP001172778"/>
    </source>
</evidence>
<evidence type="ECO:0000313" key="1">
    <source>
        <dbReference type="EMBL" id="MDK2124578.1"/>
    </source>
</evidence>
<keyword evidence="2" id="KW-1185">Reference proteome</keyword>
<comment type="caution">
    <text evidence="1">The sequence shown here is derived from an EMBL/GenBank/DDBJ whole genome shotgun (WGS) entry which is preliminary data.</text>
</comment>
<dbReference type="RefSeq" id="WP_284100891.1">
    <property type="nucleotide sequence ID" value="NZ_JARRAF010000011.1"/>
</dbReference>
<accession>A0ABT7DWY3</accession>
<gene>
    <name evidence="1" type="ORF">PZA18_11000</name>
</gene>
<name>A0ABT7DWY3_9NEIS</name>
<dbReference type="Proteomes" id="UP001172778">
    <property type="component" value="Unassembled WGS sequence"/>
</dbReference>
<proteinExistence type="predicted"/>
<sequence>MHRIRGLIVSLFLLAAGGISWAVAPLQAGKGSFVFETAQAADNKPLTVWYYKPAGLKPDARVLFVMHGVKRNGEKYRDDWIRYADQYKFLLIAPEFSEKYFPGDAYQFGNIKNPSFTEWSFMRIEQLFAELKQAEGLQADQYSLFGHSAGAQFVHRFMLFTPINKVDVAIAANAGTYTLPYYANAGEAGFPWSLDRKWVDENQLKAVFGRKLWVLLGEADIDPDHKHLSKKPAAMAEGANRLERGKRFFATAEKLAASLNTPLNWQLKTVPGVGHSDQGMAKAAARWLFEQR</sequence>
<evidence type="ECO:0008006" key="3">
    <source>
        <dbReference type="Google" id="ProtNLM"/>
    </source>
</evidence>
<dbReference type="EMBL" id="JARRAF010000011">
    <property type="protein sequence ID" value="MDK2124578.1"/>
    <property type="molecule type" value="Genomic_DNA"/>
</dbReference>
<dbReference type="SUPFAM" id="SSF53474">
    <property type="entry name" value="alpha/beta-Hydrolases"/>
    <property type="match status" value="1"/>
</dbReference>
<organism evidence="1 2">
    <name type="scientific">Parachitinimonas caeni</name>
    <dbReference type="NCBI Taxonomy" id="3031301"/>
    <lineage>
        <taxon>Bacteria</taxon>
        <taxon>Pseudomonadati</taxon>
        <taxon>Pseudomonadota</taxon>
        <taxon>Betaproteobacteria</taxon>
        <taxon>Neisseriales</taxon>
        <taxon>Chitinibacteraceae</taxon>
        <taxon>Parachitinimonas</taxon>
    </lineage>
</organism>